<name>G8JNI1_ERECY</name>
<protein>
    <submittedName>
        <fullName evidence="2">Uncharacterized protein</fullName>
    </submittedName>
</protein>
<dbReference type="RefSeq" id="XP_003644714.1">
    <property type="nucleotide sequence ID" value="XM_003644666.1"/>
</dbReference>
<accession>G8JNI1</accession>
<keyword evidence="1" id="KW-1133">Transmembrane helix</keyword>
<gene>
    <name evidence="2" type="ordered locus">Ecym_2145</name>
</gene>
<dbReference type="GeneID" id="11471803"/>
<dbReference type="InParanoid" id="G8JNI1"/>
<evidence type="ECO:0000256" key="1">
    <source>
        <dbReference type="SAM" id="Phobius"/>
    </source>
</evidence>
<dbReference type="Proteomes" id="UP000006790">
    <property type="component" value="Chromosome 2"/>
</dbReference>
<dbReference type="HOGENOM" id="CLU_1038184_0_0_1"/>
<feature type="transmembrane region" description="Helical" evidence="1">
    <location>
        <begin position="249"/>
        <end position="271"/>
    </location>
</feature>
<dbReference type="KEGG" id="erc:Ecym_2145"/>
<feature type="transmembrane region" description="Helical" evidence="1">
    <location>
        <begin position="168"/>
        <end position="186"/>
    </location>
</feature>
<organism evidence="2 3">
    <name type="scientific">Eremothecium cymbalariae (strain CBS 270.75 / DBVPG 7215 / KCTC 17166 / NRRL Y-17582)</name>
    <name type="common">Yeast</name>
    <dbReference type="NCBI Taxonomy" id="931890"/>
    <lineage>
        <taxon>Eukaryota</taxon>
        <taxon>Fungi</taxon>
        <taxon>Dikarya</taxon>
        <taxon>Ascomycota</taxon>
        <taxon>Saccharomycotina</taxon>
        <taxon>Saccharomycetes</taxon>
        <taxon>Saccharomycetales</taxon>
        <taxon>Saccharomycetaceae</taxon>
        <taxon>Eremothecium</taxon>
    </lineage>
</organism>
<dbReference type="EMBL" id="CP002498">
    <property type="protein sequence ID" value="AET37897.1"/>
    <property type="molecule type" value="Genomic_DNA"/>
</dbReference>
<dbReference type="OrthoDB" id="5817083at2759"/>
<evidence type="ECO:0000313" key="3">
    <source>
        <dbReference type="Proteomes" id="UP000006790"/>
    </source>
</evidence>
<dbReference type="AlphaFoldDB" id="G8JNI1"/>
<keyword evidence="1" id="KW-0812">Transmembrane</keyword>
<dbReference type="OMA" id="NEYILMR"/>
<reference evidence="3" key="1">
    <citation type="journal article" date="2012" name="G3 (Bethesda)">
        <title>Pichia sorbitophila, an interspecies yeast hybrid reveals early steps of genome resolution following polyploidization.</title>
        <authorList>
            <person name="Leh Louis V."/>
            <person name="Despons L."/>
            <person name="Friedrich A."/>
            <person name="Martin T."/>
            <person name="Durrens P."/>
            <person name="Casaregola S."/>
            <person name="Neuveglise C."/>
            <person name="Fairhead C."/>
            <person name="Marck C."/>
            <person name="Cruz J.A."/>
            <person name="Straub M.L."/>
            <person name="Kugler V."/>
            <person name="Sacerdot C."/>
            <person name="Uzunov Z."/>
            <person name="Thierry A."/>
            <person name="Weiss S."/>
            <person name="Bleykasten C."/>
            <person name="De Montigny J."/>
            <person name="Jacques N."/>
            <person name="Jung P."/>
            <person name="Lemaire M."/>
            <person name="Mallet S."/>
            <person name="Morel G."/>
            <person name="Richard G.F."/>
            <person name="Sarkar A."/>
            <person name="Savel G."/>
            <person name="Schacherer J."/>
            <person name="Seret M.L."/>
            <person name="Talla E."/>
            <person name="Samson G."/>
            <person name="Jubin C."/>
            <person name="Poulain J."/>
            <person name="Vacherie B."/>
            <person name="Barbe V."/>
            <person name="Pelletier E."/>
            <person name="Sherman D.J."/>
            <person name="Westhof E."/>
            <person name="Weissenbach J."/>
            <person name="Baret P.V."/>
            <person name="Wincker P."/>
            <person name="Gaillardin C."/>
            <person name="Dujon B."/>
            <person name="Souciet J.L."/>
        </authorList>
    </citation>
    <scope>NUCLEOTIDE SEQUENCE [LARGE SCALE GENOMIC DNA]</scope>
    <source>
        <strain evidence="3">CBS 270.75 / DBVPG 7215 / KCTC 17166 / NRRL Y-17582</strain>
    </source>
</reference>
<evidence type="ECO:0000313" key="2">
    <source>
        <dbReference type="EMBL" id="AET37897.1"/>
    </source>
</evidence>
<keyword evidence="3" id="KW-1185">Reference proteome</keyword>
<sequence length="277" mass="31690">MDNQVTRFQNTFYFYKPNFISCKDLLLLNRTDVKGESHEDSSAIDGVAQTGVYRSPITIARCFVDSINEYFQRLQENKPRTVLLFQFLRAGAIIARELLCSETVVGSSYNKRCPLSTKCQLSAMCSRLLFWSGIPLYLASSVLKDPIGNTHQLFFTFELLCGKHVKTFGHLTPLVVLLVPILYRYYLRPLVMRSGSPQGISTLTAIESASNDTIIWPLVGKYFNEYILMRIPYYKHLIEACTSDPDEGIWFGNILGCLMLVFAKDIGLWLIKRKYKF</sequence>
<keyword evidence="1" id="KW-0472">Membrane</keyword>
<proteinExistence type="predicted"/>